<dbReference type="Proteomes" id="UP001195941">
    <property type="component" value="Unassembled WGS sequence"/>
</dbReference>
<accession>A0ABS5HNL2</accession>
<gene>
    <name evidence="2" type="ORF">IT775_05160</name>
</gene>
<keyword evidence="3" id="KW-1185">Reference proteome</keyword>
<sequence length="146" mass="16170">MKLEHGTWVVVADGQKYLLLRNNLDSKFIDLRVIGSEEIENPPAHEHSSDRSGRMHDAGPGGKSVWAETDWHQIEKERFARHLAEQLETFADKGLYEAVVIIADAHSLGQLRAAYGAKTKARLQGEIAKDLTNLSVDKIEAVVTAA</sequence>
<comment type="caution">
    <text evidence="2">The sequence shown here is derived from an EMBL/GenBank/DDBJ whole genome shotgun (WGS) entry which is preliminary data.</text>
</comment>
<evidence type="ECO:0000313" key="2">
    <source>
        <dbReference type="EMBL" id="MBR9650513.1"/>
    </source>
</evidence>
<feature type="compositionally biased region" description="Basic and acidic residues" evidence="1">
    <location>
        <begin position="43"/>
        <end position="57"/>
    </location>
</feature>
<organism evidence="2 3">
    <name type="scientific">Thalassovita aquimarina</name>
    <dbReference type="NCBI Taxonomy" id="2785917"/>
    <lineage>
        <taxon>Bacteria</taxon>
        <taxon>Pseudomonadati</taxon>
        <taxon>Pseudomonadota</taxon>
        <taxon>Alphaproteobacteria</taxon>
        <taxon>Rhodobacterales</taxon>
        <taxon>Roseobacteraceae</taxon>
        <taxon>Thalassovita</taxon>
    </lineage>
</organism>
<protein>
    <submittedName>
        <fullName evidence="2">Host attachment protein</fullName>
    </submittedName>
</protein>
<proteinExistence type="predicted"/>
<name>A0ABS5HNL2_9RHOB</name>
<dbReference type="EMBL" id="JADMKU010000003">
    <property type="protein sequence ID" value="MBR9650513.1"/>
    <property type="molecule type" value="Genomic_DNA"/>
</dbReference>
<evidence type="ECO:0000256" key="1">
    <source>
        <dbReference type="SAM" id="MobiDB-lite"/>
    </source>
</evidence>
<dbReference type="RefSeq" id="WP_212700025.1">
    <property type="nucleotide sequence ID" value="NZ_JADMKU010000003.1"/>
</dbReference>
<dbReference type="Pfam" id="PF18856">
    <property type="entry name" value="baeRF_family12"/>
    <property type="match status" value="1"/>
</dbReference>
<feature type="region of interest" description="Disordered" evidence="1">
    <location>
        <begin position="40"/>
        <end position="63"/>
    </location>
</feature>
<reference evidence="2 3" key="1">
    <citation type="journal article" date="2021" name="Arch. Microbiol.">
        <title>Thalassobius aquimarinus sp. nov., isolated from the Sea of Japan seashore.</title>
        <authorList>
            <person name="Kurilenko V.V."/>
            <person name="Romanenko L.A."/>
            <person name="Chernysheva N.Y."/>
            <person name="Velansky P.V."/>
            <person name="Tekutyeva L.A."/>
            <person name="Isaeva M.P."/>
            <person name="Mikhailov V.V."/>
        </authorList>
    </citation>
    <scope>NUCLEOTIDE SEQUENCE [LARGE SCALE GENOMIC DNA]</scope>
    <source>
        <strain evidence="2 3">KMM 8518</strain>
    </source>
</reference>
<dbReference type="InterPro" id="IPR041374">
    <property type="entry name" value="BaeRF_family12"/>
</dbReference>
<evidence type="ECO:0000313" key="3">
    <source>
        <dbReference type="Proteomes" id="UP001195941"/>
    </source>
</evidence>